<accession>A0A016VSJ1</accession>
<feature type="region of interest" description="Disordered" evidence="1">
    <location>
        <begin position="1"/>
        <end position="27"/>
    </location>
</feature>
<reference evidence="3" key="1">
    <citation type="journal article" date="2015" name="Nat. Genet.">
        <title>The genome and transcriptome of the zoonotic hookworm Ancylostoma ceylanicum identify infection-specific gene families.</title>
        <authorList>
            <person name="Schwarz E.M."/>
            <person name="Hu Y."/>
            <person name="Antoshechkin I."/>
            <person name="Miller M.M."/>
            <person name="Sternberg P.W."/>
            <person name="Aroian R.V."/>
        </authorList>
    </citation>
    <scope>NUCLEOTIDE SEQUENCE</scope>
    <source>
        <strain evidence="3">HY135</strain>
    </source>
</reference>
<evidence type="ECO:0000313" key="2">
    <source>
        <dbReference type="EMBL" id="EYC30524.1"/>
    </source>
</evidence>
<sequence>MKRDCASCVTSKGVHDAETSPSRLGSAHSLPENWSSIMGFIWNFVRNNIYLSDRWPMEILLMRKLRKGF</sequence>
<dbReference type="AlphaFoldDB" id="A0A016VSJ1"/>
<proteinExistence type="predicted"/>
<organism evidence="2 3">
    <name type="scientific">Ancylostoma ceylanicum</name>
    <dbReference type="NCBI Taxonomy" id="53326"/>
    <lineage>
        <taxon>Eukaryota</taxon>
        <taxon>Metazoa</taxon>
        <taxon>Ecdysozoa</taxon>
        <taxon>Nematoda</taxon>
        <taxon>Chromadorea</taxon>
        <taxon>Rhabditida</taxon>
        <taxon>Rhabditina</taxon>
        <taxon>Rhabditomorpha</taxon>
        <taxon>Strongyloidea</taxon>
        <taxon>Ancylostomatidae</taxon>
        <taxon>Ancylostomatinae</taxon>
        <taxon>Ancylostoma</taxon>
    </lineage>
</organism>
<keyword evidence="3" id="KW-1185">Reference proteome</keyword>
<evidence type="ECO:0000313" key="3">
    <source>
        <dbReference type="Proteomes" id="UP000024635"/>
    </source>
</evidence>
<gene>
    <name evidence="2" type="primary">Acey_s0005.g2696</name>
    <name evidence="2" type="ORF">Y032_0005g2696</name>
</gene>
<protein>
    <submittedName>
        <fullName evidence="2">Uncharacterized protein</fullName>
    </submittedName>
</protein>
<evidence type="ECO:0000256" key="1">
    <source>
        <dbReference type="SAM" id="MobiDB-lite"/>
    </source>
</evidence>
<comment type="caution">
    <text evidence="2">The sequence shown here is derived from an EMBL/GenBank/DDBJ whole genome shotgun (WGS) entry which is preliminary data.</text>
</comment>
<dbReference type="EMBL" id="JARK01001341">
    <property type="protein sequence ID" value="EYC30524.1"/>
    <property type="molecule type" value="Genomic_DNA"/>
</dbReference>
<dbReference type="Proteomes" id="UP000024635">
    <property type="component" value="Unassembled WGS sequence"/>
</dbReference>
<name>A0A016VSJ1_9BILA</name>